<feature type="domain" description="Tr-type G" evidence="13">
    <location>
        <begin position="559"/>
        <end position="774"/>
    </location>
</feature>
<dbReference type="CDD" id="cd00081">
    <property type="entry name" value="Hint"/>
    <property type="match status" value="2"/>
</dbReference>
<dbReference type="NCBIfam" id="TIGR00491">
    <property type="entry name" value="aIF-2"/>
    <property type="match status" value="1"/>
</dbReference>
<dbReference type="InterPro" id="IPR030934">
    <property type="entry name" value="Intein_C"/>
</dbReference>
<dbReference type="RefSeq" id="WP_012939901.1">
    <property type="nucleotide sequence ID" value="NC_013741.1"/>
</dbReference>
<keyword evidence="4 10" id="KW-0547">Nucleotide-binding</keyword>
<dbReference type="Gene3D" id="3.40.50.10050">
    <property type="entry name" value="Translation initiation factor IF- 2, domain 3"/>
    <property type="match status" value="1"/>
</dbReference>
<dbReference type="GeneID" id="8739158"/>
<dbReference type="InterPro" id="IPR003586">
    <property type="entry name" value="Hint_dom_C"/>
</dbReference>
<dbReference type="FunFam" id="3.40.50.300:FF:000112">
    <property type="entry name" value="Eukaryotic translation initiation factor 5B"/>
    <property type="match status" value="1"/>
</dbReference>
<evidence type="ECO:0000256" key="7">
    <source>
        <dbReference type="ARBA" id="ARBA00023000"/>
    </source>
</evidence>
<feature type="binding site" evidence="10">
    <location>
        <begin position="630"/>
        <end position="634"/>
    </location>
    <ligand>
        <name>GTP</name>
        <dbReference type="ChEBI" id="CHEBI:37565"/>
    </ligand>
</feature>
<reference evidence="14 15" key="1">
    <citation type="journal article" date="2010" name="Stand. Genomic Sci.">
        <title>Complete genome sequence of Archaeoglobus profundus type strain (AV18).</title>
        <authorList>
            <person name="von Jan M."/>
            <person name="Lapidus A."/>
            <person name="Del Rio T.G."/>
            <person name="Copeland A."/>
            <person name="Tice H."/>
            <person name="Cheng J.F."/>
            <person name="Lucas S."/>
            <person name="Chen F."/>
            <person name="Nolan M."/>
            <person name="Goodwin L."/>
            <person name="Han C."/>
            <person name="Pitluck S."/>
            <person name="Liolios K."/>
            <person name="Ivanova N."/>
            <person name="Mavromatis K."/>
            <person name="Ovchinnikova G."/>
            <person name="Chertkov O."/>
            <person name="Pati A."/>
            <person name="Chen A."/>
            <person name="Palaniappan K."/>
            <person name="Land M."/>
            <person name="Hauser L."/>
            <person name="Chang Y.J."/>
            <person name="Jeffries C.D."/>
            <person name="Saunders E."/>
            <person name="Brettin T."/>
            <person name="Detter J.C."/>
            <person name="Chain P."/>
            <person name="Eichinger K."/>
            <person name="Huber H."/>
            <person name="Spring S."/>
            <person name="Rohde M."/>
            <person name="Goker M."/>
            <person name="Wirth R."/>
            <person name="Woyke T."/>
            <person name="Bristow J."/>
            <person name="Eisen J.A."/>
            <person name="Markowitz V."/>
            <person name="Hugenholtz P."/>
            <person name="Kyrpides N.C."/>
            <person name="Klenk H.P."/>
        </authorList>
    </citation>
    <scope>NUCLEOTIDE SEQUENCE [LARGE SCALE GENOMIC DNA]</scope>
    <source>
        <strain evidence="15">DSM 5631 / JCM 9629 / NBRC 100127 / Av18</strain>
    </source>
</reference>
<organism evidence="14 15">
    <name type="scientific">Archaeoglobus profundus (strain DSM 5631 / JCM 9629 / NBRC 100127 / Av18)</name>
    <dbReference type="NCBI Taxonomy" id="572546"/>
    <lineage>
        <taxon>Archaea</taxon>
        <taxon>Methanobacteriati</taxon>
        <taxon>Methanobacteriota</taxon>
        <taxon>Archaeoglobi</taxon>
        <taxon>Archaeoglobales</taxon>
        <taxon>Archaeoglobaceae</taxon>
        <taxon>Archaeoglobus</taxon>
    </lineage>
</organism>
<dbReference type="PANTHER" id="PTHR43381">
    <property type="entry name" value="TRANSLATION INITIATION FACTOR IF-2-RELATED"/>
    <property type="match status" value="1"/>
</dbReference>
<dbReference type="InterPro" id="IPR036844">
    <property type="entry name" value="Hint_dom_sf"/>
</dbReference>
<evidence type="ECO:0000256" key="11">
    <source>
        <dbReference type="RuleBase" id="RU000644"/>
    </source>
</evidence>
<dbReference type="GO" id="GO:0003743">
    <property type="term" value="F:translation initiation factor activity"/>
    <property type="evidence" value="ECO:0007669"/>
    <property type="project" value="UniProtKB-UniRule"/>
</dbReference>
<dbReference type="SUPFAM" id="SSF51294">
    <property type="entry name" value="Hedgehog/intein (Hint) domain"/>
    <property type="match status" value="1"/>
</dbReference>
<keyword evidence="3 10" id="KW-0396">Initiation factor</keyword>
<evidence type="ECO:0000256" key="9">
    <source>
        <dbReference type="ARBA" id="ARBA00024852"/>
    </source>
</evidence>
<proteinExistence type="inferred from homology"/>
<dbReference type="HOGENOM" id="CLU_002656_3_4_2"/>
<evidence type="ECO:0000256" key="10">
    <source>
        <dbReference type="HAMAP-Rule" id="MF_00100"/>
    </source>
</evidence>
<dbReference type="Pfam" id="PF00009">
    <property type="entry name" value="GTP_EFTU"/>
    <property type="match status" value="1"/>
</dbReference>
<evidence type="ECO:0000313" key="15">
    <source>
        <dbReference type="Proteomes" id="UP000001901"/>
    </source>
</evidence>
<dbReference type="NCBIfam" id="TIGR00231">
    <property type="entry name" value="small_GTP"/>
    <property type="match status" value="1"/>
</dbReference>
<dbReference type="InterPro" id="IPR009000">
    <property type="entry name" value="Transl_B-barrel_sf"/>
</dbReference>
<keyword evidence="5" id="KW-0068">Autocatalytic cleavage</keyword>
<dbReference type="InterPro" id="IPR000795">
    <property type="entry name" value="T_Tr_GTP-bd_dom"/>
</dbReference>
<dbReference type="InterPro" id="IPR003587">
    <property type="entry name" value="Hint_dom_N"/>
</dbReference>
<dbReference type="InterPro" id="IPR004042">
    <property type="entry name" value="Intein_endonuc_central"/>
</dbReference>
<feature type="domain" description="DOD-type homing endonuclease" evidence="12">
    <location>
        <begin position="230"/>
        <end position="360"/>
    </location>
</feature>
<evidence type="ECO:0000256" key="1">
    <source>
        <dbReference type="ARBA" id="ARBA00007733"/>
    </source>
</evidence>
<dbReference type="Pfam" id="PF14890">
    <property type="entry name" value="Intein_splicing"/>
    <property type="match status" value="1"/>
</dbReference>
<dbReference type="FunFam" id="2.40.30.10:FF:000013">
    <property type="entry name" value="eukaryotic translation initiation factor 5B"/>
    <property type="match status" value="1"/>
</dbReference>
<evidence type="ECO:0000256" key="6">
    <source>
        <dbReference type="ARBA" id="ARBA00022917"/>
    </source>
</evidence>
<dbReference type="GO" id="GO:0004519">
    <property type="term" value="F:endonuclease activity"/>
    <property type="evidence" value="ECO:0007669"/>
    <property type="project" value="InterPro"/>
</dbReference>
<dbReference type="SUPFAM" id="SSF52540">
    <property type="entry name" value="P-loop containing nucleoside triphosphate hydrolases"/>
    <property type="match status" value="1"/>
</dbReference>
<dbReference type="Gene3D" id="2.170.16.10">
    <property type="entry name" value="Hedgehog/Intein (Hint) domain"/>
    <property type="match status" value="2"/>
</dbReference>
<dbReference type="InterPro" id="IPR006142">
    <property type="entry name" value="INTEIN"/>
</dbReference>
<accession>D2RGZ0</accession>
<dbReference type="Pfam" id="PF11987">
    <property type="entry name" value="IF-2"/>
    <property type="match status" value="1"/>
</dbReference>
<keyword evidence="7" id="KW-0651">Protein splicing</keyword>
<dbReference type="CDD" id="cd03703">
    <property type="entry name" value="aeIF5B_II"/>
    <property type="match status" value="1"/>
</dbReference>
<evidence type="ECO:0000256" key="3">
    <source>
        <dbReference type="ARBA" id="ARBA00022540"/>
    </source>
</evidence>
<dbReference type="Proteomes" id="UP000001901">
    <property type="component" value="Chromosome"/>
</dbReference>
<dbReference type="Gene3D" id="3.40.50.300">
    <property type="entry name" value="P-loop containing nucleotide triphosphate hydrolases"/>
    <property type="match status" value="1"/>
</dbReference>
<dbReference type="AlphaFoldDB" id="D2RGZ0"/>
<dbReference type="InterPro" id="IPR029459">
    <property type="entry name" value="EFTU-type"/>
</dbReference>
<dbReference type="InterPro" id="IPR006141">
    <property type="entry name" value="Intein_N"/>
</dbReference>
<dbReference type="KEGG" id="apo:Arcpr_0499"/>
<evidence type="ECO:0000259" key="13">
    <source>
        <dbReference type="PROSITE" id="PS51722"/>
    </source>
</evidence>
<dbReference type="NCBIfam" id="NF003078">
    <property type="entry name" value="PRK04004.1"/>
    <property type="match status" value="1"/>
</dbReference>
<dbReference type="InterPro" id="IPR027434">
    <property type="entry name" value="Homing_endonucl"/>
</dbReference>
<gene>
    <name evidence="10" type="primary">infB</name>
    <name evidence="14" type="ordered locus">Arcpr_0499</name>
</gene>
<dbReference type="InterPro" id="IPR027417">
    <property type="entry name" value="P-loop_NTPase"/>
</dbReference>
<dbReference type="SUPFAM" id="SSF55608">
    <property type="entry name" value="Homing endonucleases"/>
    <property type="match status" value="1"/>
</dbReference>
<dbReference type="SMART" id="SM00306">
    <property type="entry name" value="HintN"/>
    <property type="match status" value="1"/>
</dbReference>
<dbReference type="SUPFAM" id="SSF50447">
    <property type="entry name" value="Translation proteins"/>
    <property type="match status" value="1"/>
</dbReference>
<dbReference type="PRINTS" id="PR00379">
    <property type="entry name" value="INTEIN"/>
</dbReference>
<evidence type="ECO:0000313" key="14">
    <source>
        <dbReference type="EMBL" id="ADB57565.1"/>
    </source>
</evidence>
<dbReference type="InterPro" id="IPR036925">
    <property type="entry name" value="TIF_IF2_dom3_sf"/>
</dbReference>
<dbReference type="PANTHER" id="PTHR43381:SF4">
    <property type="entry name" value="EUKARYOTIC TRANSLATION INITIATION FACTOR 5B"/>
    <property type="match status" value="1"/>
</dbReference>
<dbReference type="InterPro" id="IPR005225">
    <property type="entry name" value="Small_GTP-bd"/>
</dbReference>
<keyword evidence="6 10" id="KW-0648">Protein biosynthesis</keyword>
<dbReference type="InterPro" id="IPR004544">
    <property type="entry name" value="TF_aIF-2_arc"/>
</dbReference>
<dbReference type="SMART" id="SM00305">
    <property type="entry name" value="HintC"/>
    <property type="match status" value="1"/>
</dbReference>
<dbReference type="NCBIfam" id="TIGR01443">
    <property type="entry name" value="intein_Cterm"/>
    <property type="match status" value="1"/>
</dbReference>
<dbReference type="NCBIfam" id="TIGR01445">
    <property type="entry name" value="intein_Nterm"/>
    <property type="match status" value="1"/>
</dbReference>
<dbReference type="Pfam" id="PF14528">
    <property type="entry name" value="LAGLIDADG_3"/>
    <property type="match status" value="1"/>
</dbReference>
<dbReference type="eggNOG" id="arCOG03151">
    <property type="taxonomic scope" value="Archaea"/>
</dbReference>
<dbReference type="eggNOG" id="arCOG01560">
    <property type="taxonomic scope" value="Archaea"/>
</dbReference>
<dbReference type="InterPro" id="IPR023115">
    <property type="entry name" value="TIF_IF2_dom3"/>
</dbReference>
<dbReference type="STRING" id="572546.Arcpr_0499"/>
<dbReference type="OrthoDB" id="30957at2157"/>
<dbReference type="SUPFAM" id="SSF52156">
    <property type="entry name" value="Initiation factor IF2/eIF5b, domain 3"/>
    <property type="match status" value="1"/>
</dbReference>
<dbReference type="EMBL" id="CP001857">
    <property type="protein sequence ID" value="ADB57565.1"/>
    <property type="molecule type" value="Genomic_DNA"/>
</dbReference>
<dbReference type="HAMAP" id="MF_00100_A">
    <property type="entry name" value="IF_2_A"/>
    <property type="match status" value="1"/>
</dbReference>
<protein>
    <recommendedName>
        <fullName evidence="2 10">Probable translation initiation factor IF-2</fullName>
    </recommendedName>
</protein>
<comment type="similarity">
    <text evidence="1 10 11">Belongs to the TRAFAC class translation factor GTPase superfamily. Classic translation factor GTPase family. IF-2 subfamily.</text>
</comment>
<dbReference type="PROSITE" id="PS51722">
    <property type="entry name" value="G_TR_2"/>
    <property type="match status" value="1"/>
</dbReference>
<dbReference type="NCBIfam" id="NF011418">
    <property type="entry name" value="PRK14845.1"/>
    <property type="match status" value="1"/>
</dbReference>
<sequence>MSKEEKKLRTPIVAVLGHVDHGKCLTPESLVATPEGLVKIKDFFDSAQPYFRENGCEVRKISTVVQGLSADAKNSVFNSTHVWKLRHRGKVVKIKLKNWHTVTTTPEHPFLTNTGWKKACELRVGDFVAIPKKIVGNERFERFLSYVYSKFGGDAIFRVEEDKLKDVTLPSQKAYKVKRNVFRIEEIRELGLFDSIESFAFCSRKRRCGKPRYYLRFPRSVEDWKAVFYLAGVLFGDGSVSKIANNDGEVFERIKRIESLGVEVVRIRRHSSYEIEFRKGRNTLFKFIKMLFDYPEKRKSHTIEVPQILFLAPKELVAEFIKGYFDADATVNKRSVRIEVSSASHEFILKLSLVLLRFGILSKIYRISKCYNGKMCKYSLLIISGKRNLENYAKYIGFSVKHKIESLKKIVRKSKKSEAYPLQKELKRLRILFGFTKSEISKIIPFYTKYESCQMPSYEIVKRFLKVLERGCKNLNKKIGVLEGKIRDSNYVKAFVSDGLLDENGNLTDLGREALNIWKNMEFDLKDIKYLENLIENVAFVEVEDVEEIDYDGYVYDLTTPTHNFVANGVIVHNTTLLDKIRKTRVAQKEVGGITQHIGATEIPIDVIKKICKDFLKNVKITIPGLLFIDTPGHQAFTNLRKRGGALADLAVLVVDINEGFKPQTEEAISILKTFRTPFVVCANKIDKIPGWKSVPDAPFLKSYAQQDEYAKRNLENKIYELIGELYKHGFNADRFDRIRDFTRTVAIVPTSAVTGEGIPELLMVLVGLAQKYLEKSLRLHVEGKAKGTILEVKEEKGLGVTCDAILYDGTLKVGDTIAIAGIDDVIVTKVRAILKPRPVQDIRMERKFVGVKQVTAAAGIKIVAPNLENVLAGSEFEVIESEEDVKKFRERVRKEYEEIAIRTDEEGIVLKTDTLGSLEALINELKRAGIPIKKAEVGDVDKRDVVEASANKDEVNKVVLAFNVKLLPGVAEEAEKYGVKIFQDSIIYSLVDNYVKWREETKALKEKQRIEALIKPGKIKLLPEFIFRRSKPAIVGVRVLAGELRKDVTLIKPDGTKVGTVRSMQKEGKNVNIAKEGEELAIAIDGVTIGRQLEGNEVLYVDVPENHARIIEREFMDILSEKAKEAFKEFLEIKRKQNPLWAK</sequence>
<dbReference type="FunFam" id="3.40.50.10050:FF:000001">
    <property type="entry name" value="Translation initiation factor IF-2"/>
    <property type="match status" value="1"/>
</dbReference>
<dbReference type="PROSITE" id="PS50818">
    <property type="entry name" value="INTEIN_C_TER"/>
    <property type="match status" value="1"/>
</dbReference>
<dbReference type="InterPro" id="IPR015760">
    <property type="entry name" value="TIF_IF2"/>
</dbReference>
<keyword evidence="15" id="KW-1185">Reference proteome</keyword>
<dbReference type="Pfam" id="PF14578">
    <property type="entry name" value="GTP_EFTU_D4"/>
    <property type="match status" value="1"/>
</dbReference>
<evidence type="ECO:0000259" key="12">
    <source>
        <dbReference type="PROSITE" id="PS50819"/>
    </source>
</evidence>
<dbReference type="GO" id="GO:0016539">
    <property type="term" value="P:intein-mediated protein splicing"/>
    <property type="evidence" value="ECO:0007669"/>
    <property type="project" value="InterPro"/>
</dbReference>
<evidence type="ECO:0000256" key="8">
    <source>
        <dbReference type="ARBA" id="ARBA00023134"/>
    </source>
</evidence>
<dbReference type="CDD" id="cd16266">
    <property type="entry name" value="IF2_aeIF5B_IV"/>
    <property type="match status" value="1"/>
</dbReference>
<evidence type="ECO:0000256" key="5">
    <source>
        <dbReference type="ARBA" id="ARBA00022813"/>
    </source>
</evidence>
<feature type="binding site" evidence="10">
    <location>
        <begin position="684"/>
        <end position="687"/>
    </location>
    <ligand>
        <name>GTP</name>
        <dbReference type="ChEBI" id="CHEBI:37565"/>
    </ligand>
</feature>
<dbReference type="PROSITE" id="PS50817">
    <property type="entry name" value="INTEIN_N_TER"/>
    <property type="match status" value="1"/>
</dbReference>
<name>D2RGZ0_ARCPA</name>
<evidence type="ECO:0000256" key="4">
    <source>
        <dbReference type="ARBA" id="ARBA00022741"/>
    </source>
</evidence>
<dbReference type="Gene3D" id="2.40.30.10">
    <property type="entry name" value="Translation factors"/>
    <property type="match status" value="2"/>
</dbReference>
<dbReference type="CDD" id="cd01887">
    <property type="entry name" value="IF2_eIF5B"/>
    <property type="match status" value="1"/>
</dbReference>
<dbReference type="GO" id="GO:0003924">
    <property type="term" value="F:GTPase activity"/>
    <property type="evidence" value="ECO:0007669"/>
    <property type="project" value="UniProtKB-UniRule"/>
</dbReference>
<dbReference type="PROSITE" id="PS50819">
    <property type="entry name" value="INTEIN_ENDONUCLEASE"/>
    <property type="match status" value="1"/>
</dbReference>
<dbReference type="GO" id="GO:0005525">
    <property type="term" value="F:GTP binding"/>
    <property type="evidence" value="ECO:0007669"/>
    <property type="project" value="UniProtKB-KW"/>
</dbReference>
<dbReference type="eggNOG" id="arCOG03157">
    <property type="taxonomic scope" value="Archaea"/>
</dbReference>
<dbReference type="GO" id="GO:0005737">
    <property type="term" value="C:cytoplasm"/>
    <property type="evidence" value="ECO:0007669"/>
    <property type="project" value="TreeGrafter"/>
</dbReference>
<evidence type="ECO:0000256" key="2">
    <source>
        <dbReference type="ARBA" id="ARBA00020166"/>
    </source>
</evidence>
<dbReference type="Gene3D" id="3.10.28.10">
    <property type="entry name" value="Homing endonucleases"/>
    <property type="match status" value="1"/>
</dbReference>
<keyword evidence="8 10" id="KW-0342">GTP-binding</keyword>
<comment type="caution">
    <text evidence="10">Lacks conserved residue(s) required for the propagation of feature annotation.</text>
</comment>
<comment type="function">
    <text evidence="9 10 11">Function in general translation initiation by promoting the binding of the formylmethionine-tRNA to ribosomes. Seems to function along with eIF-2.</text>
</comment>
<dbReference type="InterPro" id="IPR004860">
    <property type="entry name" value="LAGLIDADG_dom"/>
</dbReference>
<dbReference type="PaxDb" id="572546-Arcpr_0499"/>